<dbReference type="EMBL" id="LLXZ01000102">
    <property type="protein sequence ID" value="KRR07415.1"/>
    <property type="molecule type" value="Genomic_DNA"/>
</dbReference>
<dbReference type="PANTHER" id="PTHR30137">
    <property type="entry name" value="LUCIFERASE-LIKE MONOOXYGENASE"/>
    <property type="match status" value="1"/>
</dbReference>
<dbReference type="InterPro" id="IPR050766">
    <property type="entry name" value="Bact_Lucif_Oxidored"/>
</dbReference>
<dbReference type="SUPFAM" id="SSF51679">
    <property type="entry name" value="Bacterial luciferase-like"/>
    <property type="match status" value="1"/>
</dbReference>
<evidence type="ECO:0000259" key="3">
    <source>
        <dbReference type="Pfam" id="PF00296"/>
    </source>
</evidence>
<dbReference type="Gene3D" id="3.20.20.30">
    <property type="entry name" value="Luciferase-like domain"/>
    <property type="match status" value="1"/>
</dbReference>
<dbReference type="AlphaFoldDB" id="A0A0R3LHZ9"/>
<dbReference type="InterPro" id="IPR011251">
    <property type="entry name" value="Luciferase-like_dom"/>
</dbReference>
<dbReference type="NCBIfam" id="TIGR03558">
    <property type="entry name" value="oxido_grp_1"/>
    <property type="match status" value="1"/>
</dbReference>
<organism evidence="4 5">
    <name type="scientific">Bradyrhizobium jicamae</name>
    <dbReference type="NCBI Taxonomy" id="280332"/>
    <lineage>
        <taxon>Bacteria</taxon>
        <taxon>Pseudomonadati</taxon>
        <taxon>Pseudomonadota</taxon>
        <taxon>Alphaproteobacteria</taxon>
        <taxon>Hyphomicrobiales</taxon>
        <taxon>Nitrobacteraceae</taxon>
        <taxon>Bradyrhizobium</taxon>
    </lineage>
</organism>
<gene>
    <name evidence="4" type="ORF">CQ12_00240</name>
</gene>
<feature type="domain" description="Luciferase-like" evidence="3">
    <location>
        <begin position="4"/>
        <end position="292"/>
    </location>
</feature>
<evidence type="ECO:0000256" key="1">
    <source>
        <dbReference type="ARBA" id="ARBA00007789"/>
    </source>
</evidence>
<dbReference type="InterPro" id="IPR019949">
    <property type="entry name" value="CmoO-like"/>
</dbReference>
<dbReference type="CDD" id="cd00347">
    <property type="entry name" value="Flavin_utilizing_monoxygenases"/>
    <property type="match status" value="1"/>
</dbReference>
<accession>A0A0R3LHZ9</accession>
<comment type="similarity">
    <text evidence="1">To bacterial alkanal monooxygenase alpha and beta chains.</text>
</comment>
<evidence type="ECO:0000256" key="2">
    <source>
        <dbReference type="ARBA" id="ARBA00074555"/>
    </source>
</evidence>
<comment type="caution">
    <text evidence="4">The sequence shown here is derived from an EMBL/GenBank/DDBJ whole genome shotgun (WGS) entry which is preliminary data.</text>
</comment>
<dbReference type="GO" id="GO:0016705">
    <property type="term" value="F:oxidoreductase activity, acting on paired donors, with incorporation or reduction of molecular oxygen"/>
    <property type="evidence" value="ECO:0007669"/>
    <property type="project" value="InterPro"/>
</dbReference>
<sequence>MIPFSVLDLSPINEGSDAAHAFRNSLDLAQHAERWNYKRFWLAEHHNMPGIASAATAVVIGYIAGGTQTIRVGSGGIMLPNHAPLVIAEQFGTLESLYEGRVDLGVGRAPGTDQRTARALRRNLAESADNFPHDVMELMALLEPVQSGQAVRAVPGSGLRVPVWLLGSSTFSAQLAAMLGLPFAFASHFAPRELFQALNLYRTRFHPSQYLQAPYAMVGVNVFAADTDADAQHLFTSLQQQFISLRRGTPGPLPPPADDLDRRWSPAERSMIEESLAYSAVGSPATIERGLARIITETRADELILTAQIYHHTARLRSFEIAAEVRPKVAALASSAASIA</sequence>
<dbReference type="PANTHER" id="PTHR30137:SF6">
    <property type="entry name" value="LUCIFERASE-LIKE MONOOXYGENASE"/>
    <property type="match status" value="1"/>
</dbReference>
<evidence type="ECO:0000313" key="4">
    <source>
        <dbReference type="EMBL" id="KRR07415.1"/>
    </source>
</evidence>
<dbReference type="Proteomes" id="UP000050863">
    <property type="component" value="Unassembled WGS sequence"/>
</dbReference>
<reference evidence="4 5" key="1">
    <citation type="submission" date="2014-03" db="EMBL/GenBank/DDBJ databases">
        <title>Bradyrhizobium valentinum sp. nov., isolated from effective nodules of Lupinus mariae-josephae, a lupine endemic of basic-lime soils in Eastern Spain.</title>
        <authorList>
            <person name="Duran D."/>
            <person name="Rey L."/>
            <person name="Navarro A."/>
            <person name="Busquets A."/>
            <person name="Imperial J."/>
            <person name="Ruiz-Argueso T."/>
        </authorList>
    </citation>
    <scope>NUCLEOTIDE SEQUENCE [LARGE SCALE GENOMIC DNA]</scope>
    <source>
        <strain evidence="4 5">PAC68</strain>
    </source>
</reference>
<protein>
    <recommendedName>
        <fullName evidence="2">Luciferase-like monooxygenase</fullName>
    </recommendedName>
</protein>
<dbReference type="RefSeq" id="WP_057836432.1">
    <property type="nucleotide sequence ID" value="NZ_LLXZ01000102.1"/>
</dbReference>
<keyword evidence="5" id="KW-1185">Reference proteome</keyword>
<evidence type="ECO:0000313" key="5">
    <source>
        <dbReference type="Proteomes" id="UP000050863"/>
    </source>
</evidence>
<dbReference type="FunFam" id="3.20.20.30:FF:000002">
    <property type="entry name" value="LLM class flavin-dependent oxidoreductase"/>
    <property type="match status" value="1"/>
</dbReference>
<dbReference type="STRING" id="280332.CQ12_00240"/>
<dbReference type="InterPro" id="IPR036661">
    <property type="entry name" value="Luciferase-like_sf"/>
</dbReference>
<dbReference type="Pfam" id="PF00296">
    <property type="entry name" value="Bac_luciferase"/>
    <property type="match status" value="1"/>
</dbReference>
<proteinExistence type="predicted"/>
<dbReference type="GO" id="GO:0005829">
    <property type="term" value="C:cytosol"/>
    <property type="evidence" value="ECO:0007669"/>
    <property type="project" value="TreeGrafter"/>
</dbReference>
<name>A0A0R3LHZ9_9BRAD</name>
<dbReference type="OrthoDB" id="9780518at2"/>